<sequence>MNQLLLNEGSQNQVRSDQPHAMNVNVVVNLQQANLNLQLTIDPEIPFNTFINGIKEQIFAQRMQAQYEETIEYQLGNGSNLQQSETRTLQNLGFTNNCILYVRLKLKGGQY</sequence>
<evidence type="ECO:0000313" key="2">
    <source>
        <dbReference type="Proteomes" id="UP000692954"/>
    </source>
</evidence>
<dbReference type="AlphaFoldDB" id="A0A8S1JSE9"/>
<reference evidence="1" key="1">
    <citation type="submission" date="2021-01" db="EMBL/GenBank/DDBJ databases">
        <authorList>
            <consortium name="Genoscope - CEA"/>
            <person name="William W."/>
        </authorList>
    </citation>
    <scope>NUCLEOTIDE SEQUENCE</scope>
</reference>
<protein>
    <recommendedName>
        <fullName evidence="3">Ubiquitin-like domain-containing protein</fullName>
    </recommendedName>
</protein>
<gene>
    <name evidence="1" type="ORF">PSON_ATCC_30995.1.T0010115</name>
</gene>
<comment type="caution">
    <text evidence="1">The sequence shown here is derived from an EMBL/GenBank/DDBJ whole genome shotgun (WGS) entry which is preliminary data.</text>
</comment>
<name>A0A8S1JSE9_9CILI</name>
<evidence type="ECO:0000313" key="1">
    <source>
        <dbReference type="EMBL" id="CAD8045573.1"/>
    </source>
</evidence>
<dbReference type="OrthoDB" id="305661at2759"/>
<dbReference type="EMBL" id="CAJJDN010000001">
    <property type="protein sequence ID" value="CAD8045573.1"/>
    <property type="molecule type" value="Genomic_DNA"/>
</dbReference>
<accession>A0A8S1JSE9</accession>
<proteinExistence type="predicted"/>
<evidence type="ECO:0008006" key="3">
    <source>
        <dbReference type="Google" id="ProtNLM"/>
    </source>
</evidence>
<organism evidence="1 2">
    <name type="scientific">Paramecium sonneborni</name>
    <dbReference type="NCBI Taxonomy" id="65129"/>
    <lineage>
        <taxon>Eukaryota</taxon>
        <taxon>Sar</taxon>
        <taxon>Alveolata</taxon>
        <taxon>Ciliophora</taxon>
        <taxon>Intramacronucleata</taxon>
        <taxon>Oligohymenophorea</taxon>
        <taxon>Peniculida</taxon>
        <taxon>Parameciidae</taxon>
        <taxon>Paramecium</taxon>
    </lineage>
</organism>
<keyword evidence="2" id="KW-1185">Reference proteome</keyword>
<dbReference type="Proteomes" id="UP000692954">
    <property type="component" value="Unassembled WGS sequence"/>
</dbReference>